<evidence type="ECO:0000313" key="5">
    <source>
        <dbReference type="Proteomes" id="UP000317648"/>
    </source>
</evidence>
<dbReference type="SUPFAM" id="SSF69318">
    <property type="entry name" value="Integrin alpha N-terminal domain"/>
    <property type="match status" value="1"/>
</dbReference>
<feature type="signal peptide" evidence="2">
    <location>
        <begin position="1"/>
        <end position="28"/>
    </location>
</feature>
<dbReference type="InterPro" id="IPR011044">
    <property type="entry name" value="Quino_amine_DH_bsu"/>
</dbReference>
<name>A0A518E177_9BACT</name>
<sequence precursor="true">MSREIFIGKRIALHAGLLLLGWATLATAADPFQFRDVASEVGLTKPLQGMMAHAAAWGDVDQDGKLDLFVGSFADRKIEIYQAGGATGPVPNQLLMQRDGKFVAVKNADVAWMGRATGAAFADFDNDGWNDLYVTNNGKLGKENLLYRNNKGKLELATDETGAPLELPETARGFAVLDFNGDGLLDLFVVATVNSGEASKLFQNMGEMKFKLSKALPADVVGLGVAVGDLTGNGWPDVYVGGSNRLFINRGRGRYREATEFQLGDVFKAEDAADSCGVAMGDFDRDGQLDIVVGTHTKRPWGDPVAVRLLRNAGSTVDAVQLVDVTKQVGLKPLPMKAPHVEIRDFDNDGWPEIYTSIVTFEGGRSYPEIFKNHGAKGNKLPQFEETAFIHQPKYPEQEDFHPGMSTGGFYEQLAAGGKVMYHAPGPSSDYDNDGRLDLLLPSWFSTRSTQLLRNETPSGGYVDVEVIGADGINRNGVGAVVRAYPAGQALTRNGAMVASEQIAIGYGYASGQAPVAHLGLGDLKACDLIVTLPHGKGQIIKRNVPANTRLKIDASEAARQASLAAMQWPPMIAGASNGVATVSGPALLKIPPQVAAEMKEVEGYAPFVMAKTPPKVEVQFPQNLGEGPLTRRLWSSWGDICLASDGSVYIGIGDHHHDSLGDGRCFIYRWDPKTRLLTQIVDMNQVVLPQPGQPAWSKVHAKIDEGPDGKIYFCCTLNAGNDAGNPKYQWTERLPGAQIYQYDPETGKTIVFANMPPKRCTATSLYDAERKTWWCNLEAGKGDALYGLNLETGKLVYQGVDGEVGFNRNFALGAEGQIYFNGPAGNLQRLDPATKKTTDLKFSFPDESPGMRASTGESKRGEIYGATYRTSQLFSLNTKTNKVKMLGPTWGVGEYTTMMLLSPDEKYVYYLPGAHGQAFRYGTPVVQYEIATGVRKVLAFLAPAMEEQIDYVPGGTYGVKISDDGSTLYVNFNGHPADAIRPAMMRPIGFGLCSFAVINIPASER</sequence>
<dbReference type="KEGG" id="lcre:Pla8534_57060"/>
<evidence type="ECO:0000259" key="3">
    <source>
        <dbReference type="Pfam" id="PF07593"/>
    </source>
</evidence>
<protein>
    <submittedName>
        <fullName evidence="4">FG-GAP repeat protein</fullName>
    </submittedName>
</protein>
<dbReference type="Pfam" id="PF07593">
    <property type="entry name" value="UnbV_ASPIC"/>
    <property type="match status" value="1"/>
</dbReference>
<dbReference type="EMBL" id="CP036433">
    <property type="protein sequence ID" value="QDU97849.1"/>
    <property type="molecule type" value="Genomic_DNA"/>
</dbReference>
<dbReference type="RefSeq" id="WP_197442650.1">
    <property type="nucleotide sequence ID" value="NZ_CP036433.1"/>
</dbReference>
<accession>A0A518E177</accession>
<keyword evidence="5" id="KW-1185">Reference proteome</keyword>
<dbReference type="PANTHER" id="PTHR16026:SF0">
    <property type="entry name" value="CARTILAGE ACIDIC PROTEIN 1"/>
    <property type="match status" value="1"/>
</dbReference>
<organism evidence="4 5">
    <name type="scientific">Lignipirellula cremea</name>
    <dbReference type="NCBI Taxonomy" id="2528010"/>
    <lineage>
        <taxon>Bacteria</taxon>
        <taxon>Pseudomonadati</taxon>
        <taxon>Planctomycetota</taxon>
        <taxon>Planctomycetia</taxon>
        <taxon>Pirellulales</taxon>
        <taxon>Pirellulaceae</taxon>
        <taxon>Lignipirellula</taxon>
    </lineage>
</organism>
<dbReference type="Pfam" id="PF13517">
    <property type="entry name" value="FG-GAP_3"/>
    <property type="match status" value="2"/>
</dbReference>
<dbReference type="InterPro" id="IPR027039">
    <property type="entry name" value="Crtac1"/>
</dbReference>
<dbReference type="PANTHER" id="PTHR16026">
    <property type="entry name" value="CARTILAGE ACIDIC PROTEIN 1"/>
    <property type="match status" value="1"/>
</dbReference>
<dbReference type="Gene3D" id="2.130.10.130">
    <property type="entry name" value="Integrin alpha, N-terminal"/>
    <property type="match status" value="2"/>
</dbReference>
<feature type="domain" description="ASPIC/UnbV" evidence="3">
    <location>
        <begin position="477"/>
        <end position="551"/>
    </location>
</feature>
<dbReference type="AlphaFoldDB" id="A0A518E177"/>
<reference evidence="4 5" key="1">
    <citation type="submission" date="2019-02" db="EMBL/GenBank/DDBJ databases">
        <title>Deep-cultivation of Planctomycetes and their phenomic and genomic characterization uncovers novel biology.</title>
        <authorList>
            <person name="Wiegand S."/>
            <person name="Jogler M."/>
            <person name="Boedeker C."/>
            <person name="Pinto D."/>
            <person name="Vollmers J."/>
            <person name="Rivas-Marin E."/>
            <person name="Kohn T."/>
            <person name="Peeters S.H."/>
            <person name="Heuer A."/>
            <person name="Rast P."/>
            <person name="Oberbeckmann S."/>
            <person name="Bunk B."/>
            <person name="Jeske O."/>
            <person name="Meyerdierks A."/>
            <person name="Storesund J.E."/>
            <person name="Kallscheuer N."/>
            <person name="Luecker S."/>
            <person name="Lage O.M."/>
            <person name="Pohl T."/>
            <person name="Merkel B.J."/>
            <person name="Hornburger P."/>
            <person name="Mueller R.-W."/>
            <person name="Bruemmer F."/>
            <person name="Labrenz M."/>
            <person name="Spormann A.M."/>
            <person name="Op den Camp H."/>
            <person name="Overmann J."/>
            <person name="Amann R."/>
            <person name="Jetten M.S.M."/>
            <person name="Mascher T."/>
            <person name="Medema M.H."/>
            <person name="Devos D.P."/>
            <person name="Kaster A.-K."/>
            <person name="Ovreas L."/>
            <person name="Rohde M."/>
            <person name="Galperin M.Y."/>
            <person name="Jogler C."/>
        </authorList>
    </citation>
    <scope>NUCLEOTIDE SEQUENCE [LARGE SCALE GENOMIC DNA]</scope>
    <source>
        <strain evidence="4 5">Pla85_3_4</strain>
    </source>
</reference>
<evidence type="ECO:0000256" key="2">
    <source>
        <dbReference type="SAM" id="SignalP"/>
    </source>
</evidence>
<dbReference type="InterPro" id="IPR028994">
    <property type="entry name" value="Integrin_alpha_N"/>
</dbReference>
<dbReference type="InterPro" id="IPR011519">
    <property type="entry name" value="UnbV_ASPIC"/>
</dbReference>
<gene>
    <name evidence="4" type="ORF">Pla8534_57060</name>
</gene>
<feature type="chain" id="PRO_5021854296" evidence="2">
    <location>
        <begin position="29"/>
        <end position="1006"/>
    </location>
</feature>
<dbReference type="InterPro" id="IPR013517">
    <property type="entry name" value="FG-GAP"/>
</dbReference>
<evidence type="ECO:0000256" key="1">
    <source>
        <dbReference type="ARBA" id="ARBA00022729"/>
    </source>
</evidence>
<keyword evidence="1 2" id="KW-0732">Signal</keyword>
<evidence type="ECO:0000313" key="4">
    <source>
        <dbReference type="EMBL" id="QDU97849.1"/>
    </source>
</evidence>
<proteinExistence type="predicted"/>
<dbReference type="SUPFAM" id="SSF50969">
    <property type="entry name" value="YVTN repeat-like/Quinoprotein amine dehydrogenase"/>
    <property type="match status" value="1"/>
</dbReference>
<dbReference type="Proteomes" id="UP000317648">
    <property type="component" value="Chromosome"/>
</dbReference>